<organism evidence="1 2">
    <name type="scientific">Phycomyces blakesleeanus (strain ATCC 8743b / DSM 1359 / FGSC 10004 / NBRC 33097 / NRRL 1555)</name>
    <dbReference type="NCBI Taxonomy" id="763407"/>
    <lineage>
        <taxon>Eukaryota</taxon>
        <taxon>Fungi</taxon>
        <taxon>Fungi incertae sedis</taxon>
        <taxon>Mucoromycota</taxon>
        <taxon>Mucoromycotina</taxon>
        <taxon>Mucoromycetes</taxon>
        <taxon>Mucorales</taxon>
        <taxon>Phycomycetaceae</taxon>
        <taxon>Phycomyces</taxon>
    </lineage>
</organism>
<evidence type="ECO:0000313" key="1">
    <source>
        <dbReference type="EMBL" id="OAD69796.1"/>
    </source>
</evidence>
<dbReference type="GeneID" id="29003204"/>
<sequence length="100" mass="11352">MVDSTRHNIGSIIPLLVRLISVSVIRVKRNIIVYFEDRSGTRLIECMGQLNQVHVCLCVDVHLHLHLHLHVHVHVPVPVPVPVLVYLWTCGLEIVSRKNG</sequence>
<dbReference type="AlphaFoldDB" id="A0A162PKQ5"/>
<dbReference type="VEuPathDB" id="FungiDB:PHYBLDRAFT_70555"/>
<proteinExistence type="predicted"/>
<evidence type="ECO:0000313" key="2">
    <source>
        <dbReference type="Proteomes" id="UP000077315"/>
    </source>
</evidence>
<reference evidence="2" key="1">
    <citation type="submission" date="2015-06" db="EMBL/GenBank/DDBJ databases">
        <title>Expansion of signal transduction pathways in fungi by whole-genome duplication.</title>
        <authorList>
            <consortium name="DOE Joint Genome Institute"/>
            <person name="Corrochano L.M."/>
            <person name="Kuo A."/>
            <person name="Marcet-Houben M."/>
            <person name="Polaino S."/>
            <person name="Salamov A."/>
            <person name="Villalobos J.M."/>
            <person name="Alvarez M.I."/>
            <person name="Avalos J."/>
            <person name="Benito E.P."/>
            <person name="Benoit I."/>
            <person name="Burger G."/>
            <person name="Camino L.P."/>
            <person name="Canovas D."/>
            <person name="Cerda-Olmedo E."/>
            <person name="Cheng J.-F."/>
            <person name="Dominguez A."/>
            <person name="Elias M."/>
            <person name="Eslava A.P."/>
            <person name="Glaser F."/>
            <person name="Grimwood J."/>
            <person name="Gutierrez G."/>
            <person name="Heitman J."/>
            <person name="Henrissat B."/>
            <person name="Iturriaga E.A."/>
            <person name="Lang B.F."/>
            <person name="Lavin J.L."/>
            <person name="Lee S."/>
            <person name="Li W."/>
            <person name="Lindquist E."/>
            <person name="Lopez-Garcia S."/>
            <person name="Luque E.M."/>
            <person name="Marcos A.T."/>
            <person name="Martin J."/>
            <person name="McCluskey K."/>
            <person name="Medina H.R."/>
            <person name="Miralles-Duran A."/>
            <person name="Miyazaki A."/>
            <person name="Munoz-Torres E."/>
            <person name="Oguiza J.A."/>
            <person name="Ohm R."/>
            <person name="Olmedo M."/>
            <person name="Orejas M."/>
            <person name="Ortiz-Castellanos L."/>
            <person name="Pisabarro A.G."/>
            <person name="Rodriguez-Romero J."/>
            <person name="Ruiz-Herrera J."/>
            <person name="Ruiz-Vazquez R."/>
            <person name="Sanz C."/>
            <person name="Schackwitz W."/>
            <person name="Schmutz J."/>
            <person name="Shahriari M."/>
            <person name="Shelest E."/>
            <person name="Silva-Franco F."/>
            <person name="Soanes D."/>
            <person name="Syed K."/>
            <person name="Tagua V.G."/>
            <person name="Talbot N.J."/>
            <person name="Thon M."/>
            <person name="De vries R.P."/>
            <person name="Wiebenga A."/>
            <person name="Yadav J.S."/>
            <person name="Braun E.L."/>
            <person name="Baker S."/>
            <person name="Garre V."/>
            <person name="Horwitz B."/>
            <person name="Torres-Martinez S."/>
            <person name="Idnurm A."/>
            <person name="Herrera-Estrella A."/>
            <person name="Gabaldon T."/>
            <person name="Grigoriev I.V."/>
        </authorList>
    </citation>
    <scope>NUCLEOTIDE SEQUENCE [LARGE SCALE GENOMIC DNA]</scope>
    <source>
        <strain evidence="2">NRRL 1555(-)</strain>
    </source>
</reference>
<name>A0A162PKQ5_PHYB8</name>
<dbReference type="RefSeq" id="XP_018287836.1">
    <property type="nucleotide sequence ID" value="XM_018442298.1"/>
</dbReference>
<accession>A0A162PKQ5</accession>
<keyword evidence="2" id="KW-1185">Reference proteome</keyword>
<gene>
    <name evidence="1" type="ORF">PHYBLDRAFT_70555</name>
</gene>
<dbReference type="InParanoid" id="A0A162PKQ5"/>
<dbReference type="EMBL" id="KV440990">
    <property type="protein sequence ID" value="OAD69796.1"/>
    <property type="molecule type" value="Genomic_DNA"/>
</dbReference>
<dbReference type="Proteomes" id="UP000077315">
    <property type="component" value="Unassembled WGS sequence"/>
</dbReference>
<protein>
    <submittedName>
        <fullName evidence="1">Uncharacterized protein</fullName>
    </submittedName>
</protein>